<evidence type="ECO:0000313" key="6">
    <source>
        <dbReference type="Proteomes" id="UP000237258"/>
    </source>
</evidence>
<evidence type="ECO:0000256" key="2">
    <source>
        <dbReference type="ARBA" id="ARBA00023002"/>
    </source>
</evidence>
<dbReference type="PANTHER" id="PTHR43819">
    <property type="entry name" value="ARCHAEAL-TYPE GLUTAMATE SYNTHASE [NADPH]"/>
    <property type="match status" value="1"/>
</dbReference>
<evidence type="ECO:0000256" key="3">
    <source>
        <dbReference type="PIRNR" id="PIRNR006429"/>
    </source>
</evidence>
<comment type="caution">
    <text evidence="5">The sequence shown here is derived from an EMBL/GenBank/DDBJ whole genome shotgun (WGS) entry which is preliminary data.</text>
</comment>
<dbReference type="InterPro" id="IPR013785">
    <property type="entry name" value="Aldolase_TIM"/>
</dbReference>
<dbReference type="AlphaFoldDB" id="A0A2G9YZS7"/>
<organism evidence="5 6">
    <name type="scientific">Candidatus Nealsonbacteria bacterium CG23_combo_of_CG06-09_8_20_14_all_36_125</name>
    <dbReference type="NCBI Taxonomy" id="1974719"/>
    <lineage>
        <taxon>Bacteria</taxon>
        <taxon>Candidatus Nealsoniibacteriota</taxon>
    </lineage>
</organism>
<evidence type="ECO:0000313" key="5">
    <source>
        <dbReference type="EMBL" id="PIP24746.1"/>
    </source>
</evidence>
<dbReference type="GO" id="GO:0015930">
    <property type="term" value="F:glutamate synthase activity"/>
    <property type="evidence" value="ECO:0007669"/>
    <property type="project" value="InterPro"/>
</dbReference>
<protein>
    <submittedName>
        <fullName evidence="5">FMN-binding glutamate synthase family protein</fullName>
    </submittedName>
</protein>
<gene>
    <name evidence="5" type="ORF">COX33_00230</name>
</gene>
<dbReference type="Pfam" id="PF01645">
    <property type="entry name" value="Glu_synthase"/>
    <property type="match status" value="1"/>
</dbReference>
<keyword evidence="2" id="KW-0560">Oxidoreductase</keyword>
<name>A0A2G9YZS7_9BACT</name>
<dbReference type="Proteomes" id="UP000237258">
    <property type="component" value="Unassembled WGS sequence"/>
</dbReference>
<feature type="domain" description="Glutamate synthase" evidence="4">
    <location>
        <begin position="66"/>
        <end position="375"/>
    </location>
</feature>
<sequence length="404" mass="43780">MPNGVNQNWIREIQERVKKVPISSGRSNKWELRPQISFDDLVFVPAQLAKKPVDYYFEKINTKTVLGKFSKEPIEIETPVVIGAMSFGAISKEAKIALSKASTIAGTIENTGEGGMLPEEREFSKFLIVQYSTGRFGISEEILKKANAIEIKIGQGAKGGMGGLLPGEKVTEEIAEIRKVEMGKDIRSPAYHLDIKNIEDLKKKVEWLRELTGGVPIIIKLAAGDIENDIKLAVQANPDIIAIDGMEGGTGAAPEVMMGEVGIPTLAALVKAREVLDKIGARQELWIGGGLNKGGVFAKALAMGADAVFCVTSLLVAMGCTYCRLCYLGKCPFGIATQDPELRKKLNIEEASKNVANFIKNCTEEIKMIAGACGENDIHKLNKGHLRALSAEIAKITKVKLVSE</sequence>
<dbReference type="InterPro" id="IPR043578">
    <property type="entry name" value="GltB_archl_type"/>
</dbReference>
<reference evidence="5 6" key="1">
    <citation type="submission" date="2017-09" db="EMBL/GenBank/DDBJ databases">
        <title>Depth-based differentiation of microbial function through sediment-hosted aquifers and enrichment of novel symbionts in the deep terrestrial subsurface.</title>
        <authorList>
            <person name="Probst A.J."/>
            <person name="Ladd B."/>
            <person name="Jarett J.K."/>
            <person name="Geller-Mcgrath D.E."/>
            <person name="Sieber C.M."/>
            <person name="Emerson J.B."/>
            <person name="Anantharaman K."/>
            <person name="Thomas B.C."/>
            <person name="Malmstrom R."/>
            <person name="Stieglmeier M."/>
            <person name="Klingl A."/>
            <person name="Woyke T."/>
            <person name="Ryan C.M."/>
            <person name="Banfield J.F."/>
        </authorList>
    </citation>
    <scope>NUCLEOTIDE SEQUENCE [LARGE SCALE GENOMIC DNA]</scope>
    <source>
        <strain evidence="5">CG23_combo_of_CG06-09_8_20_14_all_36_125</strain>
    </source>
</reference>
<dbReference type="PIRSF" id="PIRSF006429">
    <property type="entry name" value="GOGAT_lg_2"/>
    <property type="match status" value="1"/>
</dbReference>
<dbReference type="PANTHER" id="PTHR43819:SF1">
    <property type="entry name" value="ARCHAEAL-TYPE GLUTAMATE SYNTHASE [NADPH]"/>
    <property type="match status" value="1"/>
</dbReference>
<dbReference type="InterPro" id="IPR002932">
    <property type="entry name" value="Glu_synthdom"/>
</dbReference>
<proteinExistence type="inferred from homology"/>
<dbReference type="PIRSF" id="PIRSF500061">
    <property type="entry name" value="GOGAT_lg2_archl"/>
    <property type="match status" value="1"/>
</dbReference>
<dbReference type="EMBL" id="PCRR01000007">
    <property type="protein sequence ID" value="PIP24746.1"/>
    <property type="molecule type" value="Genomic_DNA"/>
</dbReference>
<dbReference type="GO" id="GO:0006537">
    <property type="term" value="P:glutamate biosynthetic process"/>
    <property type="evidence" value="ECO:0007669"/>
    <property type="project" value="InterPro"/>
</dbReference>
<dbReference type="SUPFAM" id="SSF51395">
    <property type="entry name" value="FMN-linked oxidoreductases"/>
    <property type="match status" value="1"/>
</dbReference>
<evidence type="ECO:0000256" key="1">
    <source>
        <dbReference type="ARBA" id="ARBA00009716"/>
    </source>
</evidence>
<dbReference type="InterPro" id="IPR024188">
    <property type="entry name" value="GltB"/>
</dbReference>
<evidence type="ECO:0000259" key="4">
    <source>
        <dbReference type="Pfam" id="PF01645"/>
    </source>
</evidence>
<comment type="similarity">
    <text evidence="1 3">Belongs to the glutamate synthase family.</text>
</comment>
<dbReference type="CDD" id="cd02808">
    <property type="entry name" value="GltS_FMN"/>
    <property type="match status" value="1"/>
</dbReference>
<dbReference type="Gene3D" id="3.20.20.70">
    <property type="entry name" value="Aldolase class I"/>
    <property type="match status" value="1"/>
</dbReference>
<accession>A0A2G9YZS7</accession>